<dbReference type="AlphaFoldDB" id="A0A1I2P277"/>
<reference evidence="2 3" key="1">
    <citation type="submission" date="2016-10" db="EMBL/GenBank/DDBJ databases">
        <authorList>
            <person name="de Groot N.N."/>
        </authorList>
    </citation>
    <scope>NUCLEOTIDE SEQUENCE [LARGE SCALE GENOMIC DNA]</scope>
    <source>
        <strain evidence="2 3">NLAE-zl-G419</strain>
    </source>
</reference>
<keyword evidence="1" id="KW-0472">Membrane</keyword>
<dbReference type="eggNOG" id="ENOG503242S">
    <property type="taxonomic scope" value="Bacteria"/>
</dbReference>
<sequence>MIKSKKIKTLLGILIVLAVLFEVFSLIVAPKRQYYLIYDWMIYVTNYLIIIVLFSIIWNEKFRGIKAAVIAALIIANSTLMYFVGGVNLIVSKSPDKSHEVILKEYKNMRFETVNLKRRAMIFGKKVETLIGSSNYKSIEKNTYKIQWLNNDSALFIYDMDGKNNLKNTMFTLGDRGYINYYYVMASIQGKWIDKDDDKSYFLNREKDVAYADGGSLRYYNNSKEEQFGLSSVIIPGDSMNSTLAISIDPSCELDENYQVVRGGSISIVEVTLKEAKVKTFFKE</sequence>
<evidence type="ECO:0000256" key="1">
    <source>
        <dbReference type="SAM" id="Phobius"/>
    </source>
</evidence>
<evidence type="ECO:0000313" key="2">
    <source>
        <dbReference type="EMBL" id="SFG09520.1"/>
    </source>
</evidence>
<keyword evidence="3" id="KW-1185">Reference proteome</keyword>
<dbReference type="Proteomes" id="UP000182135">
    <property type="component" value="Unassembled WGS sequence"/>
</dbReference>
<name>A0A1I2P277_9CLOT</name>
<dbReference type="OrthoDB" id="2871352at2"/>
<dbReference type="STRING" id="1529.SAMN04487885_12536"/>
<feature type="transmembrane region" description="Helical" evidence="1">
    <location>
        <begin position="69"/>
        <end position="91"/>
    </location>
</feature>
<proteinExistence type="predicted"/>
<keyword evidence="1" id="KW-1133">Transmembrane helix</keyword>
<dbReference type="GeneID" id="90543452"/>
<feature type="transmembrane region" description="Helical" evidence="1">
    <location>
        <begin position="35"/>
        <end position="57"/>
    </location>
</feature>
<keyword evidence="1" id="KW-0812">Transmembrane</keyword>
<organism evidence="2 3">
    <name type="scientific">Clostridium cadaveris</name>
    <dbReference type="NCBI Taxonomy" id="1529"/>
    <lineage>
        <taxon>Bacteria</taxon>
        <taxon>Bacillati</taxon>
        <taxon>Bacillota</taxon>
        <taxon>Clostridia</taxon>
        <taxon>Eubacteriales</taxon>
        <taxon>Clostridiaceae</taxon>
        <taxon>Clostridium</taxon>
    </lineage>
</organism>
<dbReference type="RefSeq" id="WP_074846262.1">
    <property type="nucleotide sequence ID" value="NZ_CABMJC010000001.1"/>
</dbReference>
<dbReference type="EMBL" id="FOOE01000025">
    <property type="protein sequence ID" value="SFG09520.1"/>
    <property type="molecule type" value="Genomic_DNA"/>
</dbReference>
<accession>A0A1I2P277</accession>
<gene>
    <name evidence="2" type="ORF">SAMN04487885_12536</name>
</gene>
<evidence type="ECO:0000313" key="3">
    <source>
        <dbReference type="Proteomes" id="UP000182135"/>
    </source>
</evidence>
<protein>
    <submittedName>
        <fullName evidence="2">Uncharacterized protein</fullName>
    </submittedName>
</protein>